<feature type="compositionally biased region" description="Polar residues" evidence="4">
    <location>
        <begin position="653"/>
        <end position="663"/>
    </location>
</feature>
<reference evidence="6 7" key="1">
    <citation type="submission" date="2015-07" db="EMBL/GenBank/DDBJ databases">
        <authorList>
            <person name="Noorani M."/>
        </authorList>
    </citation>
    <scope>NUCLEOTIDE SEQUENCE [LARGE SCALE GENOMIC DNA]</scope>
    <source>
        <strain evidence="6">BBA 69670</strain>
    </source>
</reference>
<dbReference type="Gene3D" id="3.30.40.10">
    <property type="entry name" value="Zinc/RING finger domain, C3HC4 (zinc finger)"/>
    <property type="match status" value="1"/>
</dbReference>
<evidence type="ECO:0000256" key="1">
    <source>
        <dbReference type="ARBA" id="ARBA00022723"/>
    </source>
</evidence>
<name>A0A0K6GDQ7_9AGAM</name>
<keyword evidence="1" id="KW-0479">Metal-binding</keyword>
<evidence type="ECO:0000313" key="6">
    <source>
        <dbReference type="EMBL" id="CUA76753.1"/>
    </source>
</evidence>
<feature type="compositionally biased region" description="Low complexity" evidence="4">
    <location>
        <begin position="57"/>
        <end position="70"/>
    </location>
</feature>
<dbReference type="AlphaFoldDB" id="A0A0K6GDQ7"/>
<dbReference type="GO" id="GO:0008270">
    <property type="term" value="F:zinc ion binding"/>
    <property type="evidence" value="ECO:0007669"/>
    <property type="project" value="UniProtKB-KW"/>
</dbReference>
<dbReference type="SMART" id="SM00249">
    <property type="entry name" value="PHD"/>
    <property type="match status" value="1"/>
</dbReference>
<gene>
    <name evidence="6" type="ORF">RSOLAG22IIIB_02225</name>
</gene>
<feature type="region of interest" description="Disordered" evidence="4">
    <location>
        <begin position="39"/>
        <end position="72"/>
    </location>
</feature>
<feature type="compositionally biased region" description="Basic residues" evidence="4">
    <location>
        <begin position="302"/>
        <end position="311"/>
    </location>
</feature>
<evidence type="ECO:0000256" key="2">
    <source>
        <dbReference type="ARBA" id="ARBA00022771"/>
    </source>
</evidence>
<dbReference type="EMBL" id="CYGV01001733">
    <property type="protein sequence ID" value="CUA76753.1"/>
    <property type="molecule type" value="Genomic_DNA"/>
</dbReference>
<organism evidence="6 7">
    <name type="scientific">Rhizoctonia solani</name>
    <dbReference type="NCBI Taxonomy" id="456999"/>
    <lineage>
        <taxon>Eukaryota</taxon>
        <taxon>Fungi</taxon>
        <taxon>Dikarya</taxon>
        <taxon>Basidiomycota</taxon>
        <taxon>Agaricomycotina</taxon>
        <taxon>Agaricomycetes</taxon>
        <taxon>Cantharellales</taxon>
        <taxon>Ceratobasidiaceae</taxon>
        <taxon>Rhizoctonia</taxon>
    </lineage>
</organism>
<dbReference type="InterPro" id="IPR013083">
    <property type="entry name" value="Znf_RING/FYVE/PHD"/>
</dbReference>
<evidence type="ECO:0000313" key="7">
    <source>
        <dbReference type="Proteomes" id="UP000044841"/>
    </source>
</evidence>
<dbReference type="Pfam" id="PF20826">
    <property type="entry name" value="PHD_5"/>
    <property type="match status" value="1"/>
</dbReference>
<evidence type="ECO:0000256" key="4">
    <source>
        <dbReference type="SAM" id="MobiDB-lite"/>
    </source>
</evidence>
<dbReference type="SUPFAM" id="SSF57903">
    <property type="entry name" value="FYVE/PHD zinc finger"/>
    <property type="match status" value="1"/>
</dbReference>
<keyword evidence="7" id="KW-1185">Reference proteome</keyword>
<protein>
    <submittedName>
        <fullName evidence="6">GK11973 gene product from transcript GK11973-RA</fullName>
    </submittedName>
</protein>
<feature type="region of interest" description="Disordered" evidence="4">
    <location>
        <begin position="604"/>
        <end position="701"/>
    </location>
</feature>
<sequence length="753" mass="81538">MRDSVGIYGECTAYLLVVKKGGLRGQDKKNRVCNPNWVETRSSIKPKTPGDHDPVLSPSNQGGPQPQNPQHIPAQVTDRCLAADRPIRLMNNEHPRSNVHVPPISRKRKIDTNVLSTSSNTFIQSYQPLQPVALNSSILHPTHLNASAFPPPAMLGTSYPHRSQGPSAQPFWANYGHRTILGNKQVVGHSSHLEEVASPIEDTLLSKTDIDLSPASKRARLAASLPHRNPLRETRDPLPAPLPITSACLPRHLKAFARLAPRPRSRIIVADVHRMGRIAVHTDVFAQIIEAEERVMGPGAARTRRACRRERPRSTSGTNSYRSSTDSNTTHTSNDSISTLSSVLTSDLEDASGVAGPWPDSQYPWSFTALQVEDQRVRARHAELAHVEQWLAAADDELDEAEEPAWNTSASGLDGELPGLGELPEFPTGHIANSSLSDSVASDEDGADARTALLARASVQDFIARRTARAVVQQTPSGDVVRCICRAGADGRPMIQCSDCRTWAHRICMDAPVAGTQWRCWRCAPTKTVPESVFQPTFVPNSTPSRRIVVPPPVPMRAPQWQPSPLLPPVPLPETPERAAPFPFHSFITPRFFADFARRDTDDEGDFEVADGSPRRQRVYSPIQSPKLTRSLGGDEPIHIAPSPSTPPPLRSDGTTTPMTPERSTGPRPQPQHSGSTVADSAGPASPAGVGSLYAGGGACSEPDVFSSKVSVYAGDDSPVQQRRAHRVWQLGNGSNSKASSEVGALRGDTVAS</sequence>
<feature type="region of interest" description="Disordered" evidence="4">
    <location>
        <begin position="299"/>
        <end position="336"/>
    </location>
</feature>
<evidence type="ECO:0000256" key="3">
    <source>
        <dbReference type="ARBA" id="ARBA00022833"/>
    </source>
</evidence>
<dbReference type="Proteomes" id="UP000044841">
    <property type="component" value="Unassembled WGS sequence"/>
</dbReference>
<keyword evidence="3" id="KW-0862">Zinc</keyword>
<accession>A0A0K6GDQ7</accession>
<keyword evidence="2" id="KW-0863">Zinc-finger</keyword>
<feature type="domain" description="Zinc finger PHD-type" evidence="5">
    <location>
        <begin position="482"/>
        <end position="524"/>
    </location>
</feature>
<proteinExistence type="predicted"/>
<dbReference type="InterPro" id="IPR001965">
    <property type="entry name" value="Znf_PHD"/>
</dbReference>
<dbReference type="InterPro" id="IPR011011">
    <property type="entry name" value="Znf_FYVE_PHD"/>
</dbReference>
<evidence type="ECO:0000259" key="5">
    <source>
        <dbReference type="SMART" id="SM00249"/>
    </source>
</evidence>
<feature type="region of interest" description="Disordered" evidence="4">
    <location>
        <begin position="728"/>
        <end position="753"/>
    </location>
</feature>
<feature type="compositionally biased region" description="Low complexity" evidence="4">
    <location>
        <begin position="323"/>
        <end position="336"/>
    </location>
</feature>